<keyword evidence="2" id="KW-1185">Reference proteome</keyword>
<protein>
    <submittedName>
        <fullName evidence="1">Uncharacterized protein</fullName>
    </submittedName>
</protein>
<dbReference type="AlphaFoldDB" id="A0A170Y7R3"/>
<proteinExistence type="predicted"/>
<reference evidence="2" key="2">
    <citation type="journal article" date="2017" name="Genome Announc.">
        <title>Draft genome sequence of Paludibacter jiangxiensis NM7(T), a propionate-producing fermentative bacterium.</title>
        <authorList>
            <person name="Qiu Y.-L."/>
            <person name="Tourlousse D.M."/>
            <person name="Matsuura N."/>
            <person name="Ohashi A."/>
            <person name="Sekiguchi Y."/>
        </authorList>
    </citation>
    <scope>NUCLEOTIDE SEQUENCE [LARGE SCALE GENOMIC DNA]</scope>
    <source>
        <strain evidence="2">NM7</strain>
    </source>
</reference>
<sequence>MGKIKPGRFSKPSGFNMVSAVADNLVYHFPIVGRKNSLCIDRTLLAFQL</sequence>
<dbReference type="Proteomes" id="UP000076586">
    <property type="component" value="Unassembled WGS sequence"/>
</dbReference>
<reference evidence="2" key="1">
    <citation type="submission" date="2016-04" db="EMBL/GenBank/DDBJ databases">
        <title>Draft genome sequence of Paludibacter jiangxiensis strain NM7.</title>
        <authorList>
            <person name="Qiu Y."/>
            <person name="Matsuura N."/>
            <person name="Ohashi A."/>
            <person name="Tourlousse M.D."/>
            <person name="Sekiguchi Y."/>
        </authorList>
    </citation>
    <scope>NUCLEOTIDE SEQUENCE [LARGE SCALE GENOMIC DNA]</scope>
    <source>
        <strain evidence="2">NM7</strain>
    </source>
</reference>
<comment type="caution">
    <text evidence="1">The sequence shown here is derived from an EMBL/GenBank/DDBJ whole genome shotgun (WGS) entry which is preliminary data.</text>
</comment>
<evidence type="ECO:0000313" key="2">
    <source>
        <dbReference type="Proteomes" id="UP000076586"/>
    </source>
</evidence>
<gene>
    <name evidence="1" type="ORF">PJIAN_1159</name>
</gene>
<organism evidence="1 2">
    <name type="scientific">Paludibacter jiangxiensis</name>
    <dbReference type="NCBI Taxonomy" id="681398"/>
    <lineage>
        <taxon>Bacteria</taxon>
        <taxon>Pseudomonadati</taxon>
        <taxon>Bacteroidota</taxon>
        <taxon>Bacteroidia</taxon>
        <taxon>Bacteroidales</taxon>
        <taxon>Paludibacteraceae</taxon>
        <taxon>Paludibacter</taxon>
    </lineage>
</organism>
<accession>A0A170Y7R3</accession>
<evidence type="ECO:0000313" key="1">
    <source>
        <dbReference type="EMBL" id="GAT61579.1"/>
    </source>
</evidence>
<dbReference type="STRING" id="681398.PJIAN_1159"/>
<name>A0A170Y7R3_9BACT</name>
<dbReference type="EMBL" id="BDCR01000001">
    <property type="protein sequence ID" value="GAT61579.1"/>
    <property type="molecule type" value="Genomic_DNA"/>
</dbReference>